<name>A0A939BB21_9BIFI</name>
<dbReference type="InterPro" id="IPR036188">
    <property type="entry name" value="FAD/NAD-bd_sf"/>
</dbReference>
<dbReference type="SUPFAM" id="SSF51905">
    <property type="entry name" value="FAD/NAD(P)-binding domain"/>
    <property type="match status" value="1"/>
</dbReference>
<dbReference type="InterPro" id="IPR049516">
    <property type="entry name" value="FAD-depend_C"/>
</dbReference>
<dbReference type="PANTHER" id="PTHR42842">
    <property type="entry name" value="FAD/NAD(P)-BINDING OXIDOREDUCTASE"/>
    <property type="match status" value="1"/>
</dbReference>
<dbReference type="InterPro" id="IPR028348">
    <property type="entry name" value="FAD-binding_protein"/>
</dbReference>
<sequence>NGASLHARAGVNANAALLVNVNPDDLPGTDPLAGVELQRRCERRAFEMGGGNYHAPAQLVGDFLSGRESARVGRIQPTYPLGVTWTAIDEALPSHIVETLRAGIPALGKKLRGYSDDEAVLTAIESRSSSPVTVVRDRSCTALGAPGIYPCGEGAGYAGGIMSAAADGIRCAETLIDSL</sequence>
<dbReference type="AlphaFoldDB" id="A0A939BB21"/>
<dbReference type="Pfam" id="PF21688">
    <property type="entry name" value="FAD-depend_C"/>
    <property type="match status" value="1"/>
</dbReference>
<reference evidence="2" key="1">
    <citation type="submission" date="2020-08" db="EMBL/GenBank/DDBJ databases">
        <authorList>
            <person name="Cejkova D."/>
            <person name="Kubasova T."/>
            <person name="Jahodarova E."/>
            <person name="Rychlik I."/>
        </authorList>
    </citation>
    <scope>NUCLEOTIDE SEQUENCE</scope>
    <source>
        <strain evidence="2">An836</strain>
    </source>
</reference>
<reference evidence="2" key="2">
    <citation type="journal article" date="2021" name="Sci. Rep.">
        <title>The distribution of antibiotic resistance genes in chicken gut microbiota commensals.</title>
        <authorList>
            <person name="Juricova H."/>
            <person name="Matiasovicova J."/>
            <person name="Kubasova T."/>
            <person name="Cejkova D."/>
            <person name="Rychlik I."/>
        </authorList>
    </citation>
    <scope>NUCLEOTIDE SEQUENCE</scope>
    <source>
        <strain evidence="2">An836</strain>
    </source>
</reference>
<organism evidence="2 3">
    <name type="scientific">Bifidobacterium pullorum subsp. saeculare</name>
    <dbReference type="NCBI Taxonomy" id="78257"/>
    <lineage>
        <taxon>Bacteria</taxon>
        <taxon>Bacillati</taxon>
        <taxon>Actinomycetota</taxon>
        <taxon>Actinomycetes</taxon>
        <taxon>Bifidobacteriales</taxon>
        <taxon>Bifidobacteriaceae</taxon>
        <taxon>Bifidobacterium</taxon>
    </lineage>
</organism>
<dbReference type="Gene3D" id="3.50.50.60">
    <property type="entry name" value="FAD/NAD(P)-binding domain"/>
    <property type="match status" value="1"/>
</dbReference>
<keyword evidence="3" id="KW-1185">Reference proteome</keyword>
<dbReference type="PANTHER" id="PTHR42842:SF3">
    <property type="entry name" value="FAD_NAD(P)-BINDING OXIDOREDUCTASE FAMILY PROTEIN"/>
    <property type="match status" value="1"/>
</dbReference>
<feature type="domain" description="FAD-dependent protein C-terminal" evidence="1">
    <location>
        <begin position="1"/>
        <end position="128"/>
    </location>
</feature>
<dbReference type="EMBL" id="JACLYU010000081">
    <property type="protein sequence ID" value="MBM6700506.1"/>
    <property type="molecule type" value="Genomic_DNA"/>
</dbReference>
<proteinExistence type="predicted"/>
<comment type="caution">
    <text evidence="2">The sequence shown here is derived from an EMBL/GenBank/DDBJ whole genome shotgun (WGS) entry which is preliminary data.</text>
</comment>
<protein>
    <submittedName>
        <fullName evidence="2">FAD-dependent oxidoreductase</fullName>
    </submittedName>
</protein>
<accession>A0A939BB21</accession>
<dbReference type="Proteomes" id="UP000718821">
    <property type="component" value="Unassembled WGS sequence"/>
</dbReference>
<evidence type="ECO:0000313" key="2">
    <source>
        <dbReference type="EMBL" id="MBM6700506.1"/>
    </source>
</evidence>
<evidence type="ECO:0000313" key="3">
    <source>
        <dbReference type="Proteomes" id="UP000718821"/>
    </source>
</evidence>
<feature type="non-terminal residue" evidence="2">
    <location>
        <position position="1"/>
    </location>
</feature>
<evidence type="ECO:0000259" key="1">
    <source>
        <dbReference type="Pfam" id="PF21688"/>
    </source>
</evidence>
<gene>
    <name evidence="2" type="ORF">H7U32_09495</name>
</gene>